<keyword evidence="8" id="KW-1185">Reference proteome</keyword>
<protein>
    <recommendedName>
        <fullName evidence="6">MYND-type domain-containing protein</fullName>
    </recommendedName>
</protein>
<evidence type="ECO:0000256" key="4">
    <source>
        <dbReference type="PROSITE-ProRule" id="PRU00134"/>
    </source>
</evidence>
<name>A0ABR1FT72_AURAN</name>
<keyword evidence="2 4" id="KW-0863">Zinc-finger</keyword>
<evidence type="ECO:0000313" key="7">
    <source>
        <dbReference type="EMBL" id="KAK7237878.1"/>
    </source>
</evidence>
<feature type="compositionally biased region" description="Basic and acidic residues" evidence="5">
    <location>
        <begin position="106"/>
        <end position="121"/>
    </location>
</feature>
<proteinExistence type="predicted"/>
<organism evidence="7 8">
    <name type="scientific">Aureococcus anophagefferens</name>
    <name type="common">Harmful bloom alga</name>
    <dbReference type="NCBI Taxonomy" id="44056"/>
    <lineage>
        <taxon>Eukaryota</taxon>
        <taxon>Sar</taxon>
        <taxon>Stramenopiles</taxon>
        <taxon>Ochrophyta</taxon>
        <taxon>Pelagophyceae</taxon>
        <taxon>Pelagomonadales</taxon>
        <taxon>Pelagomonadaceae</taxon>
        <taxon>Aureococcus</taxon>
    </lineage>
</organism>
<dbReference type="InterPro" id="IPR002893">
    <property type="entry name" value="Znf_MYND"/>
</dbReference>
<evidence type="ECO:0000256" key="3">
    <source>
        <dbReference type="ARBA" id="ARBA00022833"/>
    </source>
</evidence>
<feature type="domain" description="MYND-type" evidence="6">
    <location>
        <begin position="451"/>
        <end position="490"/>
    </location>
</feature>
<dbReference type="Pfam" id="PF01753">
    <property type="entry name" value="zf-MYND"/>
    <property type="match status" value="1"/>
</dbReference>
<evidence type="ECO:0000256" key="2">
    <source>
        <dbReference type="ARBA" id="ARBA00022771"/>
    </source>
</evidence>
<feature type="region of interest" description="Disordered" evidence="5">
    <location>
        <begin position="98"/>
        <end position="122"/>
    </location>
</feature>
<reference evidence="7 8" key="1">
    <citation type="submission" date="2024-03" db="EMBL/GenBank/DDBJ databases">
        <title>Aureococcus anophagefferens CCMP1851 and Kratosvirus quantuckense: Draft genome of a second virus-susceptible host strain in the model system.</title>
        <authorList>
            <person name="Chase E."/>
            <person name="Truchon A.R."/>
            <person name="Schepens W."/>
            <person name="Wilhelm S.W."/>
        </authorList>
    </citation>
    <scope>NUCLEOTIDE SEQUENCE [LARGE SCALE GENOMIC DNA]</scope>
    <source>
        <strain evidence="7 8">CCMP1851</strain>
    </source>
</reference>
<dbReference type="SUPFAM" id="SSF144232">
    <property type="entry name" value="HIT/MYND zinc finger-like"/>
    <property type="match status" value="2"/>
</dbReference>
<dbReference type="PROSITE" id="PS01360">
    <property type="entry name" value="ZF_MYND_1"/>
    <property type="match status" value="2"/>
</dbReference>
<dbReference type="EMBL" id="JBBJCI010000231">
    <property type="protein sequence ID" value="KAK7237878.1"/>
    <property type="molecule type" value="Genomic_DNA"/>
</dbReference>
<feature type="domain" description="MYND-type" evidence="6">
    <location>
        <begin position="673"/>
        <end position="711"/>
    </location>
</feature>
<sequence>MAKNDATVAPETPEERRARDVLAAQDRETVKSMVKLIPDMTEAQLKKCIARCGGSTKGCKPGAAALRKRATKVLTKVCELESYDKLCDIRLGLQKVLRPPPPAQEGRYDTSKEKFEKRHSAEVSGTGNRALDHLERGQYDKLEDLHAVLQGDPGWSAFTRFSDVMRTAYEKLESDPGAETVRSLLYRADAAVACFKGDRPGPRKTLHSLLASFRTIVLMFYGDALLRGSDERLEKLEATHAISKRGDDTFARAMGALFLANELHIFRRDYGRCVPLYREASACLAVYNAGGATQVLALTKIMVDIQLQTSLTQSDQWAPAAKVISGCVAAVESLLGLDGEYAAIPADAPERLVLFLANALTNLERNREPEVDRPRAWRKLLAVARHLGEASEAEQIEVKLRHEANCAREVDAMKAKLRANAAAVNQNDDSPFGESFLLAAPVEADDEDVACAACKEEVRDRTWTCAKCELVVYCDATCRKTHAKEHRLKCKGPAQWLDMDNRVLSAEARDARRCVVCDDAGDVVVTVESVGRRRGADVFFWDADDPPRERDREFFPCRWRLCASPACLGTEYAASGRLATKARTLHGLALRHRFSTRKFRDGTGAVAQIRASDHFHDAMIRRDRNAADNGYTLVARSKDDLGLQGGLNSVPSDPAARARLGIELPARLEKKVCHFCGTILMQSKTLRCCGDVRYCGAYCQTLSWPEHRIVCAHANPN</sequence>
<dbReference type="Proteomes" id="UP001363151">
    <property type="component" value="Unassembled WGS sequence"/>
</dbReference>
<dbReference type="Gene3D" id="6.10.140.2220">
    <property type="match status" value="2"/>
</dbReference>
<accession>A0ABR1FT72</accession>
<evidence type="ECO:0000256" key="1">
    <source>
        <dbReference type="ARBA" id="ARBA00022723"/>
    </source>
</evidence>
<comment type="caution">
    <text evidence="7">The sequence shown here is derived from an EMBL/GenBank/DDBJ whole genome shotgun (WGS) entry which is preliminary data.</text>
</comment>
<evidence type="ECO:0000259" key="6">
    <source>
        <dbReference type="PROSITE" id="PS50865"/>
    </source>
</evidence>
<gene>
    <name evidence="7" type="ORF">SO694_0002233</name>
</gene>
<keyword evidence="3" id="KW-0862">Zinc</keyword>
<evidence type="ECO:0000256" key="5">
    <source>
        <dbReference type="SAM" id="MobiDB-lite"/>
    </source>
</evidence>
<evidence type="ECO:0000313" key="8">
    <source>
        <dbReference type="Proteomes" id="UP001363151"/>
    </source>
</evidence>
<keyword evidence="1" id="KW-0479">Metal-binding</keyword>
<dbReference type="PROSITE" id="PS50865">
    <property type="entry name" value="ZF_MYND_2"/>
    <property type="match status" value="2"/>
</dbReference>